<evidence type="ECO:0000313" key="1">
    <source>
        <dbReference type="EMBL" id="QPI49228.1"/>
    </source>
</evidence>
<proteinExistence type="predicted"/>
<name>A0AA48WCK6_9BURK</name>
<protein>
    <submittedName>
        <fullName evidence="1">Uncharacterized protein</fullName>
    </submittedName>
</protein>
<keyword evidence="2" id="KW-1185">Reference proteome</keyword>
<evidence type="ECO:0000313" key="2">
    <source>
        <dbReference type="Proteomes" id="UP000662888"/>
    </source>
</evidence>
<gene>
    <name evidence="1" type="ORF">IV454_27855</name>
</gene>
<dbReference type="EMBL" id="CP065053">
    <property type="protein sequence ID" value="QPI49228.1"/>
    <property type="molecule type" value="Genomic_DNA"/>
</dbReference>
<dbReference type="RefSeq" id="WP_206088799.1">
    <property type="nucleotide sequence ID" value="NZ_CP065053.1"/>
</dbReference>
<dbReference type="Proteomes" id="UP000662888">
    <property type="component" value="Chromosome"/>
</dbReference>
<accession>A0AA48WCK6</accession>
<reference evidence="1 2" key="1">
    <citation type="submission" date="2020-11" db="EMBL/GenBank/DDBJ databases">
        <authorList>
            <person name="Sun Q."/>
        </authorList>
    </citation>
    <scope>NUCLEOTIDE SEQUENCE [LARGE SCALE GENOMIC DNA]</scope>
    <source>
        <strain evidence="1 2">P8398</strain>
    </source>
</reference>
<organism evidence="1 2">
    <name type="scientific">Massilia antarctica</name>
    <dbReference type="NCBI Taxonomy" id="2765360"/>
    <lineage>
        <taxon>Bacteria</taxon>
        <taxon>Pseudomonadati</taxon>
        <taxon>Pseudomonadota</taxon>
        <taxon>Betaproteobacteria</taxon>
        <taxon>Burkholderiales</taxon>
        <taxon>Oxalobacteraceae</taxon>
        <taxon>Telluria group</taxon>
        <taxon>Massilia</taxon>
    </lineage>
</organism>
<sequence length="163" mass="18635">MKLTQKISRLPFDGGKFFEVCLDRIKFVKKVPQATDKCGPAYYPYVAKKTDPDALVQLIGTHKYIKVGPKFYDAYDNPFANGLHPLFLVFPPLKDVVLVRVDDFDQMDNEERDRFGGAYLAIKNGKVIDQLTDGCIMNAEYACYDLDGTKRYQLLETGKFKKM</sequence>